<keyword evidence="2" id="KW-0456">Lyase</keyword>
<feature type="domain" description="Fumarylacetoacetase-like C-terminal" evidence="3">
    <location>
        <begin position="102"/>
        <end position="259"/>
    </location>
</feature>
<dbReference type="Gene3D" id="3.90.850.10">
    <property type="entry name" value="Fumarylacetoacetase-like, C-terminal domain"/>
    <property type="match status" value="1"/>
</dbReference>
<evidence type="ECO:0000256" key="2">
    <source>
        <dbReference type="ARBA" id="ARBA00023239"/>
    </source>
</evidence>
<reference evidence="5" key="1">
    <citation type="submission" date="2016-10" db="EMBL/GenBank/DDBJ databases">
        <authorList>
            <person name="Varghese N."/>
            <person name="Submissions S."/>
        </authorList>
    </citation>
    <scope>NUCLEOTIDE SEQUENCE [LARGE SCALE GENOMIC DNA]</scope>
    <source>
        <strain evidence="5">CECT 8338</strain>
    </source>
</reference>
<evidence type="ECO:0000256" key="1">
    <source>
        <dbReference type="ARBA" id="ARBA00022797"/>
    </source>
</evidence>
<dbReference type="PANTHER" id="PTHR30143">
    <property type="entry name" value="ACID HYDRATASE"/>
    <property type="match status" value="1"/>
</dbReference>
<dbReference type="GO" id="GO:0005737">
    <property type="term" value="C:cytoplasm"/>
    <property type="evidence" value="ECO:0007669"/>
    <property type="project" value="TreeGrafter"/>
</dbReference>
<dbReference type="GO" id="GO:0008684">
    <property type="term" value="F:2-oxopent-4-enoate hydratase activity"/>
    <property type="evidence" value="ECO:0007669"/>
    <property type="project" value="TreeGrafter"/>
</dbReference>
<sequence length="260" mass="27730">MKTTTDAQTIALAIHNARRQHLPLGSGAPRISPENIQQAKVVQQHLIDRYIAEGHKPVGFKLGLTDVRMQAALGLDQPLAGPLMADWQIKNPTLDSREFIEPRVEIEVAFVFSRPVLQPDVDDATLLAALAGVTCAFEFCDSAYAGWPHSLAEAVADNLSFGRFMLADTLHPADPASLANLTARLMNRGELVAEGAGSQCMGSPLDACRWLVSQRALAGTPVQAGDILLSGALAPMLPITAGDYLSVDMGDLGTLECAIH</sequence>
<dbReference type="AlphaFoldDB" id="A0A1H2E7D4"/>
<organism evidence="4 5">
    <name type="scientific">Halopseudomonas salegens</name>
    <dbReference type="NCBI Taxonomy" id="1434072"/>
    <lineage>
        <taxon>Bacteria</taxon>
        <taxon>Pseudomonadati</taxon>
        <taxon>Pseudomonadota</taxon>
        <taxon>Gammaproteobacteria</taxon>
        <taxon>Pseudomonadales</taxon>
        <taxon>Pseudomonadaceae</taxon>
        <taxon>Halopseudomonas</taxon>
    </lineage>
</organism>
<keyword evidence="5" id="KW-1185">Reference proteome</keyword>
<dbReference type="SUPFAM" id="SSF56529">
    <property type="entry name" value="FAH"/>
    <property type="match status" value="1"/>
</dbReference>
<dbReference type="Proteomes" id="UP000243924">
    <property type="component" value="Chromosome I"/>
</dbReference>
<evidence type="ECO:0000259" key="3">
    <source>
        <dbReference type="Pfam" id="PF01557"/>
    </source>
</evidence>
<protein>
    <submittedName>
        <fullName evidence="4">2-keto-4-pentenoate hydratase</fullName>
    </submittedName>
</protein>
<evidence type="ECO:0000313" key="4">
    <source>
        <dbReference type="EMBL" id="SDT90990.1"/>
    </source>
</evidence>
<dbReference type="STRING" id="1434072.SAMN05216210_0413"/>
<evidence type="ECO:0000313" key="5">
    <source>
        <dbReference type="Proteomes" id="UP000243924"/>
    </source>
</evidence>
<dbReference type="Pfam" id="PF01557">
    <property type="entry name" value="FAA_hydrolase"/>
    <property type="match status" value="1"/>
</dbReference>
<proteinExistence type="predicted"/>
<dbReference type="EMBL" id="LT629787">
    <property type="protein sequence ID" value="SDT90990.1"/>
    <property type="molecule type" value="Genomic_DNA"/>
</dbReference>
<keyword evidence="1" id="KW-0058">Aromatic hydrocarbons catabolism</keyword>
<dbReference type="InterPro" id="IPR050772">
    <property type="entry name" value="Hydratase-Decarb/MhpD_sf"/>
</dbReference>
<gene>
    <name evidence="4" type="ORF">SAMN05216210_0413</name>
</gene>
<dbReference type="RefSeq" id="WP_157719056.1">
    <property type="nucleotide sequence ID" value="NZ_LT629787.1"/>
</dbReference>
<dbReference type="PANTHER" id="PTHR30143:SF0">
    <property type="entry name" value="2-KETO-4-PENTENOATE HYDRATASE"/>
    <property type="match status" value="1"/>
</dbReference>
<dbReference type="InterPro" id="IPR011234">
    <property type="entry name" value="Fumarylacetoacetase-like_C"/>
</dbReference>
<name>A0A1H2E7D4_9GAMM</name>
<accession>A0A1H2E7D4</accession>
<dbReference type="InterPro" id="IPR036663">
    <property type="entry name" value="Fumarylacetoacetase_C_sf"/>
</dbReference>
<dbReference type="OrthoDB" id="9792137at2"/>